<dbReference type="Gene3D" id="3.40.50.2300">
    <property type="match status" value="1"/>
</dbReference>
<feature type="region of interest" description="Disordered" evidence="15">
    <location>
        <begin position="85"/>
        <end position="104"/>
    </location>
</feature>
<feature type="compositionally biased region" description="Polar residues" evidence="15">
    <location>
        <begin position="701"/>
        <end position="721"/>
    </location>
</feature>
<dbReference type="Gene3D" id="3.30.565.10">
    <property type="entry name" value="Histidine kinase-like ATPase, C-terminal domain"/>
    <property type="match status" value="1"/>
</dbReference>
<dbReference type="InterPro" id="IPR041664">
    <property type="entry name" value="AAA_16"/>
</dbReference>
<evidence type="ECO:0000256" key="3">
    <source>
        <dbReference type="ARBA" id="ARBA00012438"/>
    </source>
</evidence>
<dbReference type="SUPFAM" id="SSF52172">
    <property type="entry name" value="CheY-like"/>
    <property type="match status" value="1"/>
</dbReference>
<dbReference type="InterPro" id="IPR005467">
    <property type="entry name" value="His_kinase_dom"/>
</dbReference>
<evidence type="ECO:0000256" key="2">
    <source>
        <dbReference type="ARBA" id="ARBA00004651"/>
    </source>
</evidence>
<name>A0A8H6FE32_9LECA</name>
<dbReference type="SMART" id="SM00387">
    <property type="entry name" value="HATPase_c"/>
    <property type="match status" value="1"/>
</dbReference>
<keyword evidence="10" id="KW-0067">ATP-binding</keyword>
<evidence type="ECO:0000256" key="11">
    <source>
        <dbReference type="ARBA" id="ARBA00022989"/>
    </source>
</evidence>
<dbReference type="EMBL" id="JACCJB010000009">
    <property type="protein sequence ID" value="KAF6224463.1"/>
    <property type="molecule type" value="Genomic_DNA"/>
</dbReference>
<dbReference type="InterPro" id="IPR003594">
    <property type="entry name" value="HATPase_dom"/>
</dbReference>
<keyword evidence="11" id="KW-1133">Transmembrane helix</keyword>
<sequence>MRDPDSTEGGQALQPPPRLYERLSQLSGYTWDQSIQPFHSTYDNWHVFGLKHLSHETSGGSSFQGIARTNSTASSPRLGPRITLRHHRTGSQGTQGTAGTNDLGSLRLDGERTYTPVVARISTHILRIEREHHLCKSFIQTSDPDIVHTVKPLDLVMLPSHQGDEATLIVSIFESPGRNYVKDLLDLGPAFLAPRFPDGSDVFGKSDATESQGRVSLSTFLDFAIGACECLELLHYGSRVVHGELRADAFHFNRDNGVVKLINFGSGPRSFENGLTSSGWMTLSREIGVNYKLQHVAPEQTGRMPAEPNSRTDIYGLGVLFWIMLTGRPPFQAEIPIDIIQAVLGRRIPLVSSERIDIPDVIAKIIQKMTQKQMDDRYHSTSGLKYDLVEVQRLLGEGDNDGLAEFSIGSKDVSSIFVLPTYIAGRNEERDRIVQVIEKVAKWQESSEDRGRLGVYAFGSTSGTSAMSERFDGLETGTKSSDTSSIADRNSESSPALGPYSSTQVLVHSPHDNTVGSSAAPVEKPPLEANDSNESIQTTITLETQKSGLKPDSSGMQHHGPIQTPRRQSSHKSLRRHRCELISITGAAGAGKSSLIQSTQADIRTLGYFASSKFDPARKAPFEPLLRAMGSLFRQIFSESDVNSEYHNMVRKHIRSLWPTTCSMLDIPESLISTDVQYTHKLTSFSSQQGLNGSRRGEIGDNSSARSALSGNKSAGNQTGSDFLREGANPRSLKFMTIFVEVLRILSTNKLICLCLDDIQFADEESLDLISHVIFKKLGIVIITTCRDEETLSRPVESVLRNKAANLTMIKLSPLSEQDVVNYVSATIFRPPEYCLPLAAVCLEKSSGNPFYLRQMLEVCHRKSCIWYSWKESMWEYDLDRVFAEFVSDSYGEQLNTDFITKRLLDLPQAARSILAWASLLGTTFSFKLTQRLLSGEFDYLDSDGMNKEDDCPKVAELFTPQPTKNVVEGLQATLQAYVLMPGSNEDEFSFSHDRYVRASASLRECHDVEKMHFIIVQTMMKYLDLDSGSLYDRARHICQSASVIRDRVAYRHRFRALLAEAAERAIKSGARPTALQYYESCLALMQPEPWKEGAHDAYYDETLSLYTKAAELCWLQDQVIEAQNLLDSIFAGARTASDKAPAWILQSKLFAQAGNMAGSFSSLKTSLLELGVDLSDSPTWASCDKECHDLRVLVQEAKFADLNSKALDADCNMVALGAVLMEATSAAFWSNTILFYQLVLKMVETHMTHPSTFSQVGLGFSYFALVCISRSDDFPFGLQMHDLSKQLLSQHGDPYTLGRGLAVSALFIAHLFTPIRDHLDSLEEAIDQSLVSGDKHVYLLSVGSIALRRLYIGDNLANIELFCSVGAEDFGDWASDMRGGVFLTATRQVARSLQGKTYTESPEMVMSDEEHSTANYMELIDSRSSNVERPRNIYNSLQMIPLYLYGHYQKAIQLSNEIATSIHQLWSLRISRLTLFYASLCYVAQLREGNSDQDRDTTLTKVRQYKAHIAQWQIQCNANYLMWELLIEAELADIEGHYGEAIQSYEAAIDHTQLYDFLLEHALALELQGEFYVRRGARRAARAILKESLTMYSRIGATGKVDQLAVKHEWVLRTSTTTQTRDVAIQTADAIGDIGNTQFRIEENERQETRNLGKETAGDRTQAWVSPTATDGRAKIADQDVSDLGLDVLDLQSILEFNQAISSELQIDRLLAKMTEIILESAGAQADFAAVIIEGDNGWCIAASGTSEGISAEAQPITEIRNEAQKQVLLYTMRFKEAVFVHNLAHDERFLTNASAKSVISLPIVRGKDLLGILYLEGQSNSFTDRNLGVLRLFCNQVGISIANALLFKRIAKVSASNTSMIESQKRALAKAREAEIKAKNAEAEARENVRLKEEAAKAKSIFLANVSHELRTPLNGVIGMSELLKETPLNDDQKEFADSIRVCADTLLIVINDILDYSKLEAGKLKLYYSPLNLKETILEVVRALIYTNHERGLETKMDLDLDPELLVLGDPVRLHQLFMNTMSNSYKFTRKGSVHVRAKREYEDSESLTVTCSVADTGIGITQDQVSRLFTPFAQADSSTQREFGGSGLGLSICKALIEVMNGKISLESQVGVGTTVYFTITFPKAAKTATKGRAPIAAQAPDAKAIWSSEGGKSSKSSIFNPSQIPRKELRICIAEDNPINQRIAVSFVSKLGFKSEAYNDGLQAVEALRQRSSEKNPFHLVLMDVQMPVLDGYDATRLIRMDEDPVVRGVLIIAMTASAIQGDKEKCLEAGMNNYLAKPVRAAVLKSMLEGYLNQPDESMPDLQGTAHDLASKVIERAQNENKKSSHPTRPSFQKRMSSRNAIPYHGKDPEALYSPNDDAALTPRPTLLHRSSGNSITHMTTQDGLASTLEEDGKVPPLSLTDGAAGNPSRQ</sequence>
<dbReference type="SMART" id="SM00388">
    <property type="entry name" value="HisKA"/>
    <property type="match status" value="1"/>
</dbReference>
<dbReference type="CDD" id="cd16922">
    <property type="entry name" value="HATPase_EvgS-ArcB-TorS-like"/>
    <property type="match status" value="1"/>
</dbReference>
<dbReference type="Gene3D" id="1.10.287.130">
    <property type="match status" value="1"/>
</dbReference>
<dbReference type="InterPro" id="IPR029016">
    <property type="entry name" value="GAF-like_dom_sf"/>
</dbReference>
<evidence type="ECO:0000256" key="9">
    <source>
        <dbReference type="ARBA" id="ARBA00022777"/>
    </source>
</evidence>
<keyword evidence="5 13" id="KW-0597">Phosphoprotein</keyword>
<dbReference type="SMART" id="SM00448">
    <property type="entry name" value="REC"/>
    <property type="match status" value="1"/>
</dbReference>
<dbReference type="GO" id="GO:0000155">
    <property type="term" value="F:phosphorelay sensor kinase activity"/>
    <property type="evidence" value="ECO:0007669"/>
    <property type="project" value="InterPro"/>
</dbReference>
<dbReference type="SMART" id="SM00220">
    <property type="entry name" value="S_TKc"/>
    <property type="match status" value="1"/>
</dbReference>
<dbReference type="InterPro" id="IPR003661">
    <property type="entry name" value="HisK_dim/P_dom"/>
</dbReference>
<dbReference type="Pfam" id="PF00069">
    <property type="entry name" value="Pkinase"/>
    <property type="match status" value="1"/>
</dbReference>
<organism evidence="19 20">
    <name type="scientific">Letharia lupina</name>
    <dbReference type="NCBI Taxonomy" id="560253"/>
    <lineage>
        <taxon>Eukaryota</taxon>
        <taxon>Fungi</taxon>
        <taxon>Dikarya</taxon>
        <taxon>Ascomycota</taxon>
        <taxon>Pezizomycotina</taxon>
        <taxon>Lecanoromycetes</taxon>
        <taxon>OSLEUM clade</taxon>
        <taxon>Lecanoromycetidae</taxon>
        <taxon>Lecanorales</taxon>
        <taxon>Lecanorineae</taxon>
        <taxon>Parmeliaceae</taxon>
        <taxon>Letharia</taxon>
    </lineage>
</organism>
<evidence type="ECO:0000259" key="17">
    <source>
        <dbReference type="PROSITE" id="PS50109"/>
    </source>
</evidence>
<dbReference type="PROSITE" id="PS50109">
    <property type="entry name" value="HIS_KIN"/>
    <property type="match status" value="1"/>
</dbReference>
<dbReference type="InterPro" id="IPR011006">
    <property type="entry name" value="CheY-like_superfamily"/>
</dbReference>
<feature type="region of interest" description="Disordered" evidence="15">
    <location>
        <begin position="473"/>
        <end position="573"/>
    </location>
</feature>
<dbReference type="PROSITE" id="PS50110">
    <property type="entry name" value="RESPONSE_REGULATORY"/>
    <property type="match status" value="1"/>
</dbReference>
<evidence type="ECO:0000259" key="16">
    <source>
        <dbReference type="PROSITE" id="PS50011"/>
    </source>
</evidence>
<dbReference type="SMART" id="SM00065">
    <property type="entry name" value="GAF"/>
    <property type="match status" value="1"/>
</dbReference>
<evidence type="ECO:0000256" key="13">
    <source>
        <dbReference type="PROSITE-ProRule" id="PRU00169"/>
    </source>
</evidence>
<feature type="region of interest" description="Disordered" evidence="15">
    <location>
        <begin position="2322"/>
        <end position="2417"/>
    </location>
</feature>
<dbReference type="PANTHER" id="PTHR43047:SF46">
    <property type="entry name" value="HISTIDINE KINASE_RESPONSE REGULATOR, PUTATIVE (AFU_ORTHOLOGUE AFUA_3G12550)-RELATED"/>
    <property type="match status" value="1"/>
</dbReference>
<dbReference type="InterPro" id="IPR027417">
    <property type="entry name" value="P-loop_NTPase"/>
</dbReference>
<dbReference type="GO" id="GO:0005886">
    <property type="term" value="C:plasma membrane"/>
    <property type="evidence" value="ECO:0007669"/>
    <property type="project" value="UniProtKB-SubCell"/>
</dbReference>
<comment type="subcellular location">
    <subcellularLocation>
        <location evidence="2">Cell membrane</location>
        <topology evidence="2">Multi-pass membrane protein</topology>
    </subcellularLocation>
</comment>
<feature type="domain" description="Response regulatory" evidence="18">
    <location>
        <begin position="2175"/>
        <end position="2298"/>
    </location>
</feature>
<dbReference type="FunFam" id="3.40.50.2300:FF:000285">
    <property type="entry name" value="Putative sensor histidine kinase/response regulator"/>
    <property type="match status" value="1"/>
</dbReference>
<dbReference type="GO" id="GO:0005524">
    <property type="term" value="F:ATP binding"/>
    <property type="evidence" value="ECO:0007669"/>
    <property type="project" value="UniProtKB-KW"/>
</dbReference>
<feature type="coiled-coil region" evidence="14">
    <location>
        <begin position="1866"/>
        <end position="1903"/>
    </location>
</feature>
<dbReference type="SUPFAM" id="SSF52540">
    <property type="entry name" value="P-loop containing nucleoside triphosphate hydrolases"/>
    <property type="match status" value="1"/>
</dbReference>
<dbReference type="CDD" id="cd17546">
    <property type="entry name" value="REC_hyHK_CKI1_RcsC-like"/>
    <property type="match status" value="1"/>
</dbReference>
<evidence type="ECO:0000256" key="8">
    <source>
        <dbReference type="ARBA" id="ARBA00022741"/>
    </source>
</evidence>
<feature type="compositionally biased region" description="Polar residues" evidence="15">
    <location>
        <begin position="2333"/>
        <end position="2346"/>
    </location>
</feature>
<gene>
    <name evidence="19" type="ORF">HO133_011040</name>
</gene>
<dbReference type="Pfam" id="PF13191">
    <property type="entry name" value="AAA_16"/>
    <property type="match status" value="1"/>
</dbReference>
<dbReference type="CDD" id="cd00082">
    <property type="entry name" value="HisKA"/>
    <property type="match status" value="1"/>
</dbReference>
<dbReference type="InterPro" id="IPR011009">
    <property type="entry name" value="Kinase-like_dom_sf"/>
</dbReference>
<keyword evidence="12" id="KW-0472">Membrane</keyword>
<evidence type="ECO:0000256" key="6">
    <source>
        <dbReference type="ARBA" id="ARBA00022679"/>
    </source>
</evidence>
<feature type="compositionally biased region" description="Low complexity" evidence="15">
    <location>
        <begin position="90"/>
        <end position="100"/>
    </location>
</feature>
<comment type="catalytic activity">
    <reaction evidence="1">
        <text>ATP + protein L-histidine = ADP + protein N-phospho-L-histidine.</text>
        <dbReference type="EC" id="2.7.13.3"/>
    </reaction>
</comment>
<proteinExistence type="predicted"/>
<evidence type="ECO:0000256" key="4">
    <source>
        <dbReference type="ARBA" id="ARBA00022475"/>
    </source>
</evidence>
<dbReference type="InterPro" id="IPR036097">
    <property type="entry name" value="HisK_dim/P_sf"/>
</dbReference>
<dbReference type="PANTHER" id="PTHR43047">
    <property type="entry name" value="TWO-COMPONENT HISTIDINE PROTEIN KINASE"/>
    <property type="match status" value="1"/>
</dbReference>
<dbReference type="InterPro" id="IPR001789">
    <property type="entry name" value="Sig_transdc_resp-reg_receiver"/>
</dbReference>
<dbReference type="InterPro" id="IPR003018">
    <property type="entry name" value="GAF"/>
</dbReference>
<dbReference type="FunFam" id="3.30.565.10:FF:000010">
    <property type="entry name" value="Sensor histidine kinase RcsC"/>
    <property type="match status" value="1"/>
</dbReference>
<dbReference type="PRINTS" id="PR00344">
    <property type="entry name" value="BCTRLSENSOR"/>
</dbReference>
<feature type="compositionally biased region" description="Polar residues" evidence="15">
    <location>
        <begin position="477"/>
        <end position="517"/>
    </location>
</feature>
<dbReference type="EC" id="2.7.13.3" evidence="3"/>
<dbReference type="GeneID" id="59339430"/>
<evidence type="ECO:0000259" key="18">
    <source>
        <dbReference type="PROSITE" id="PS50110"/>
    </source>
</evidence>
<dbReference type="Gene3D" id="3.30.450.40">
    <property type="match status" value="1"/>
</dbReference>
<dbReference type="Pfam" id="PF01590">
    <property type="entry name" value="GAF"/>
    <property type="match status" value="1"/>
</dbReference>
<dbReference type="FunFam" id="1.10.287.130:FF:000003">
    <property type="entry name" value="Histidine kinase"/>
    <property type="match status" value="1"/>
</dbReference>
<dbReference type="Pfam" id="PF00512">
    <property type="entry name" value="HisKA"/>
    <property type="match status" value="1"/>
</dbReference>
<dbReference type="SUPFAM" id="SSF55781">
    <property type="entry name" value="GAF domain-like"/>
    <property type="match status" value="1"/>
</dbReference>
<dbReference type="RefSeq" id="XP_037153523.1">
    <property type="nucleotide sequence ID" value="XM_037301889.1"/>
</dbReference>
<dbReference type="InterPro" id="IPR036890">
    <property type="entry name" value="HATPase_C_sf"/>
</dbReference>
<keyword evidence="14" id="KW-0175">Coiled coil</keyword>
<protein>
    <recommendedName>
        <fullName evidence="3">histidine kinase</fullName>
        <ecNumber evidence="3">2.7.13.3</ecNumber>
    </recommendedName>
</protein>
<keyword evidence="4" id="KW-1003">Cell membrane</keyword>
<dbReference type="SUPFAM" id="SSF56112">
    <property type="entry name" value="Protein kinase-like (PK-like)"/>
    <property type="match status" value="1"/>
</dbReference>
<evidence type="ECO:0000256" key="5">
    <source>
        <dbReference type="ARBA" id="ARBA00022553"/>
    </source>
</evidence>
<feature type="region of interest" description="Disordered" evidence="15">
    <location>
        <begin position="687"/>
        <end position="723"/>
    </location>
</feature>
<reference evidence="19 20" key="1">
    <citation type="journal article" date="2020" name="Genomics">
        <title>Complete, high-quality genomes from long-read metagenomic sequencing of two wolf lichen thalli reveals enigmatic genome architecture.</title>
        <authorList>
            <person name="McKenzie S.K."/>
            <person name="Walston R.F."/>
            <person name="Allen J.L."/>
        </authorList>
    </citation>
    <scope>NUCLEOTIDE SEQUENCE [LARGE SCALE GENOMIC DNA]</scope>
    <source>
        <strain evidence="19">WasteWater1</strain>
    </source>
</reference>
<dbReference type="Gene3D" id="1.10.510.10">
    <property type="entry name" value="Transferase(Phosphotransferase) domain 1"/>
    <property type="match status" value="1"/>
</dbReference>
<evidence type="ECO:0000256" key="15">
    <source>
        <dbReference type="SAM" id="MobiDB-lite"/>
    </source>
</evidence>
<dbReference type="InterPro" id="IPR004358">
    <property type="entry name" value="Sig_transdc_His_kin-like_C"/>
</dbReference>
<dbReference type="Pfam" id="PF02518">
    <property type="entry name" value="HATPase_c"/>
    <property type="match status" value="1"/>
</dbReference>
<keyword evidence="8" id="KW-0547">Nucleotide-binding</keyword>
<feature type="modified residue" description="4-aspartylphosphate" evidence="13">
    <location>
        <position position="2229"/>
    </location>
</feature>
<dbReference type="SUPFAM" id="SSF47384">
    <property type="entry name" value="Homodimeric domain of signal transducing histidine kinase"/>
    <property type="match status" value="1"/>
</dbReference>
<evidence type="ECO:0000256" key="14">
    <source>
        <dbReference type="SAM" id="Coils"/>
    </source>
</evidence>
<evidence type="ECO:0000313" key="19">
    <source>
        <dbReference type="EMBL" id="KAF6224463.1"/>
    </source>
</evidence>
<feature type="compositionally biased region" description="Polar residues" evidence="15">
    <location>
        <begin position="2375"/>
        <end position="2391"/>
    </location>
</feature>
<comment type="caution">
    <text evidence="19">The sequence shown here is derived from an EMBL/GenBank/DDBJ whole genome shotgun (WGS) entry which is preliminary data.</text>
</comment>
<evidence type="ECO:0000256" key="7">
    <source>
        <dbReference type="ARBA" id="ARBA00022692"/>
    </source>
</evidence>
<feature type="compositionally biased region" description="Polar residues" evidence="15">
    <location>
        <begin position="530"/>
        <end position="547"/>
    </location>
</feature>
<dbReference type="Pfam" id="PF00072">
    <property type="entry name" value="Response_reg"/>
    <property type="match status" value="1"/>
</dbReference>
<dbReference type="PROSITE" id="PS50011">
    <property type="entry name" value="PROTEIN_KINASE_DOM"/>
    <property type="match status" value="1"/>
</dbReference>
<keyword evidence="6" id="KW-0808">Transferase</keyword>
<keyword evidence="20" id="KW-1185">Reference proteome</keyword>
<dbReference type="FunFam" id="1.10.510.10:FF:000579">
    <property type="entry name" value="Sensor histidine kinase/response regulator, putative"/>
    <property type="match status" value="1"/>
</dbReference>
<dbReference type="GO" id="GO:0009927">
    <property type="term" value="F:histidine phosphotransfer kinase activity"/>
    <property type="evidence" value="ECO:0007669"/>
    <property type="project" value="TreeGrafter"/>
</dbReference>
<keyword evidence="9" id="KW-0418">Kinase</keyword>
<dbReference type="Proteomes" id="UP000593566">
    <property type="component" value="Unassembled WGS sequence"/>
</dbReference>
<evidence type="ECO:0000256" key="10">
    <source>
        <dbReference type="ARBA" id="ARBA00022840"/>
    </source>
</evidence>
<dbReference type="SUPFAM" id="SSF55874">
    <property type="entry name" value="ATPase domain of HSP90 chaperone/DNA topoisomerase II/histidine kinase"/>
    <property type="match status" value="1"/>
</dbReference>
<dbReference type="InterPro" id="IPR000719">
    <property type="entry name" value="Prot_kinase_dom"/>
</dbReference>
<feature type="domain" description="Protein kinase" evidence="16">
    <location>
        <begin position="84"/>
        <end position="389"/>
    </location>
</feature>
<evidence type="ECO:0000256" key="1">
    <source>
        <dbReference type="ARBA" id="ARBA00000085"/>
    </source>
</evidence>
<keyword evidence="7" id="KW-0812">Transmembrane</keyword>
<evidence type="ECO:0000313" key="20">
    <source>
        <dbReference type="Proteomes" id="UP000593566"/>
    </source>
</evidence>
<accession>A0A8H6FE32</accession>
<feature type="domain" description="Histidine kinase" evidence="17">
    <location>
        <begin position="1907"/>
        <end position="2128"/>
    </location>
</feature>
<evidence type="ECO:0000256" key="12">
    <source>
        <dbReference type="ARBA" id="ARBA00023136"/>
    </source>
</evidence>